<evidence type="ECO:0000256" key="7">
    <source>
        <dbReference type="SAM" id="Phobius"/>
    </source>
</evidence>
<feature type="transmembrane region" description="Helical" evidence="7">
    <location>
        <begin position="466"/>
        <end position="490"/>
    </location>
</feature>
<feature type="compositionally biased region" description="Low complexity" evidence="6">
    <location>
        <begin position="777"/>
        <end position="788"/>
    </location>
</feature>
<evidence type="ECO:0000256" key="3">
    <source>
        <dbReference type="ARBA" id="ARBA00022679"/>
    </source>
</evidence>
<evidence type="ECO:0000256" key="4">
    <source>
        <dbReference type="ARBA" id="ARBA00022777"/>
    </source>
</evidence>
<dbReference type="SMART" id="SM00448">
    <property type="entry name" value="REC"/>
    <property type="match status" value="1"/>
</dbReference>
<name>A0A9N8EUY7_9STRA</name>
<keyword evidence="7" id="KW-1133">Transmembrane helix</keyword>
<dbReference type="PROSITE" id="PS50109">
    <property type="entry name" value="HIS_KIN"/>
    <property type="match status" value="1"/>
</dbReference>
<dbReference type="Gene3D" id="3.40.50.2300">
    <property type="match status" value="1"/>
</dbReference>
<proteinExistence type="predicted"/>
<feature type="region of interest" description="Disordered" evidence="6">
    <location>
        <begin position="768"/>
        <end position="797"/>
    </location>
</feature>
<evidence type="ECO:0000259" key="8">
    <source>
        <dbReference type="PROSITE" id="PS50109"/>
    </source>
</evidence>
<gene>
    <name evidence="10" type="ORF">SEMRO_2287_G322030.1</name>
</gene>
<dbReference type="InterPro" id="IPR004358">
    <property type="entry name" value="Sig_transdc_His_kin-like_C"/>
</dbReference>
<dbReference type="AlphaFoldDB" id="A0A9N8EUY7"/>
<evidence type="ECO:0000313" key="11">
    <source>
        <dbReference type="Proteomes" id="UP001153069"/>
    </source>
</evidence>
<feature type="compositionally biased region" description="Polar residues" evidence="6">
    <location>
        <begin position="203"/>
        <end position="219"/>
    </location>
</feature>
<feature type="region of interest" description="Disordered" evidence="6">
    <location>
        <begin position="1"/>
        <end position="31"/>
    </location>
</feature>
<dbReference type="SUPFAM" id="SSF47384">
    <property type="entry name" value="Homodimeric domain of signal transducing histidine kinase"/>
    <property type="match status" value="1"/>
</dbReference>
<dbReference type="Proteomes" id="UP001153069">
    <property type="component" value="Unassembled WGS sequence"/>
</dbReference>
<keyword evidence="5" id="KW-0597">Phosphoprotein</keyword>
<dbReference type="InterPro" id="IPR003594">
    <property type="entry name" value="HATPase_dom"/>
</dbReference>
<evidence type="ECO:0000256" key="6">
    <source>
        <dbReference type="SAM" id="MobiDB-lite"/>
    </source>
</evidence>
<evidence type="ECO:0000313" key="10">
    <source>
        <dbReference type="EMBL" id="CAB9528667.1"/>
    </source>
</evidence>
<feature type="transmembrane region" description="Helical" evidence="7">
    <location>
        <begin position="55"/>
        <end position="75"/>
    </location>
</feature>
<dbReference type="GO" id="GO:0000155">
    <property type="term" value="F:phosphorelay sensor kinase activity"/>
    <property type="evidence" value="ECO:0007669"/>
    <property type="project" value="InterPro"/>
</dbReference>
<dbReference type="InterPro" id="IPR005467">
    <property type="entry name" value="His_kinase_dom"/>
</dbReference>
<dbReference type="Gene3D" id="3.30.565.10">
    <property type="entry name" value="Histidine kinase-like ATPase, C-terminal domain"/>
    <property type="match status" value="1"/>
</dbReference>
<dbReference type="Pfam" id="PF00072">
    <property type="entry name" value="Response_reg"/>
    <property type="match status" value="1"/>
</dbReference>
<feature type="domain" description="Histidine kinase" evidence="8">
    <location>
        <begin position="518"/>
        <end position="744"/>
    </location>
</feature>
<sequence>MSSSFSAFPPPTGPSGTPPSSSGDRVPLDDSSEEGVALTKSLAKRETRVVTILRVAYATVLLSIATLVCVTVYLYTRNEEEQEFQERFEDAANLVIDSFHTLVEHNLAAVAAMSTSITSYAIQTNQEFPFVTVPDFELQGSDLRAQSGSHLLHWSPLVTEEKREDWEEYASYTRNHWPSSYEREVKWRQEQDQEFGMAEETNTENSNTQDGQRQRNLQQPDEIPLTVLDDGTQYHPKLWSNGAVTPRGDEPEGRGYYLPLWQQSPVHTPSQGFMNLNIAGAQVISRNLIETMRTQKKAVLNYASFPIPAFFDYFEGILRSSQYRHDVEDLLHDQHSILAYPVFDSFDDDRELAGVLLSDIYWKILFSNLLPPKAEGIICVITNSANQTFAYRIDGGKATNLGPTYNHDPKYDHMEVSTNINEHLQQRASPQNKAYRTVQLSDSIQYTIRIYPSQDTAANYLTNNPALYTMVTLFAFLFAGILFLVYSYVVEFRQTVMTAKVIESINKAAETERDLNEFLSHEVRNPLSAAISASTFVTTAVNEEDPLKDDETRKYVREDMTVVNSSLVFINDFLRSMLDIYRAKGNQITIAVAPTDIKQDILEPVASMLYKRLTNFEVLVDCPPDLAVMTDSIRLKQVVINLARNASKFVETGFLRLRAQVVDQEVTIYVEDSGPGIPRAKQKELFAKYQESLDLLSQGTGIGLNLSKKLMRIMNGDIWLDASYDSGVEGCPGARFVVELKTGPIDIEAALPAEENDVLQVAIPNMNGSSPKEEMETAPAGGPAATSGGVTGSDGAESTAIRASKRLSSASLIATEIELPQGLNCLFVDDDAVLRKLFMRAVKKAAPATWTIMDASSGEMALRICETQSFDLVFMDQYMAAAEKQLLGTETAQVMRSRGMDCKICGLSANDLRDAFINAGADEFILKPMPCRPQELKGVLHRILSKNSPYIQKKGNPEPQFEDE</sequence>
<dbReference type="SUPFAM" id="SSF55874">
    <property type="entry name" value="ATPase domain of HSP90 chaperone/DNA topoisomerase II/histidine kinase"/>
    <property type="match status" value="1"/>
</dbReference>
<dbReference type="SUPFAM" id="SSF52172">
    <property type="entry name" value="CheY-like"/>
    <property type="match status" value="1"/>
</dbReference>
<dbReference type="Pfam" id="PF02518">
    <property type="entry name" value="HATPase_c"/>
    <property type="match status" value="1"/>
</dbReference>
<dbReference type="EMBL" id="CAICTM010002285">
    <property type="protein sequence ID" value="CAB9528667.1"/>
    <property type="molecule type" value="Genomic_DNA"/>
</dbReference>
<keyword evidence="3" id="KW-0808">Transferase</keyword>
<dbReference type="InterPro" id="IPR036890">
    <property type="entry name" value="HATPase_C_sf"/>
</dbReference>
<dbReference type="OrthoDB" id="42472at2759"/>
<evidence type="ECO:0000256" key="1">
    <source>
        <dbReference type="ARBA" id="ARBA00000085"/>
    </source>
</evidence>
<keyword evidence="7" id="KW-0472">Membrane</keyword>
<keyword evidence="11" id="KW-1185">Reference proteome</keyword>
<reference evidence="10" key="1">
    <citation type="submission" date="2020-06" db="EMBL/GenBank/DDBJ databases">
        <authorList>
            <consortium name="Plant Systems Biology data submission"/>
        </authorList>
    </citation>
    <scope>NUCLEOTIDE SEQUENCE</scope>
    <source>
        <strain evidence="10">D6</strain>
    </source>
</reference>
<feature type="modified residue" description="4-aspartylphosphate" evidence="5">
    <location>
        <position position="876"/>
    </location>
</feature>
<evidence type="ECO:0000256" key="5">
    <source>
        <dbReference type="PROSITE-ProRule" id="PRU00169"/>
    </source>
</evidence>
<dbReference type="PANTHER" id="PTHR43047">
    <property type="entry name" value="TWO-COMPONENT HISTIDINE PROTEIN KINASE"/>
    <property type="match status" value="1"/>
</dbReference>
<dbReference type="InterPro" id="IPR011006">
    <property type="entry name" value="CheY-like_superfamily"/>
</dbReference>
<keyword evidence="7" id="KW-0812">Transmembrane</keyword>
<dbReference type="SMART" id="SM00387">
    <property type="entry name" value="HATPase_c"/>
    <property type="match status" value="1"/>
</dbReference>
<keyword evidence="4" id="KW-0418">Kinase</keyword>
<dbReference type="PRINTS" id="PR00344">
    <property type="entry name" value="BCTRLSENSOR"/>
</dbReference>
<evidence type="ECO:0000259" key="9">
    <source>
        <dbReference type="PROSITE" id="PS50110"/>
    </source>
</evidence>
<feature type="domain" description="Response regulatory" evidence="9">
    <location>
        <begin position="824"/>
        <end position="942"/>
    </location>
</feature>
<protein>
    <recommendedName>
        <fullName evidence="2">histidine kinase</fullName>
        <ecNumber evidence="2">2.7.13.3</ecNumber>
    </recommendedName>
</protein>
<dbReference type="InterPro" id="IPR036097">
    <property type="entry name" value="HisK_dim/P_sf"/>
</dbReference>
<accession>A0A9N8EUY7</accession>
<dbReference type="PROSITE" id="PS50110">
    <property type="entry name" value="RESPONSE_REGULATORY"/>
    <property type="match status" value="1"/>
</dbReference>
<feature type="region of interest" description="Disordered" evidence="6">
    <location>
        <begin position="199"/>
        <end position="221"/>
    </location>
</feature>
<evidence type="ECO:0000256" key="2">
    <source>
        <dbReference type="ARBA" id="ARBA00012438"/>
    </source>
</evidence>
<comment type="catalytic activity">
    <reaction evidence="1">
        <text>ATP + protein L-histidine = ADP + protein N-phospho-L-histidine.</text>
        <dbReference type="EC" id="2.7.13.3"/>
    </reaction>
</comment>
<feature type="compositionally biased region" description="Pro residues" evidence="6">
    <location>
        <begin position="8"/>
        <end position="17"/>
    </location>
</feature>
<dbReference type="EC" id="2.7.13.3" evidence="2"/>
<organism evidence="10 11">
    <name type="scientific">Seminavis robusta</name>
    <dbReference type="NCBI Taxonomy" id="568900"/>
    <lineage>
        <taxon>Eukaryota</taxon>
        <taxon>Sar</taxon>
        <taxon>Stramenopiles</taxon>
        <taxon>Ochrophyta</taxon>
        <taxon>Bacillariophyta</taxon>
        <taxon>Bacillariophyceae</taxon>
        <taxon>Bacillariophycidae</taxon>
        <taxon>Naviculales</taxon>
        <taxon>Naviculaceae</taxon>
        <taxon>Seminavis</taxon>
    </lineage>
</organism>
<comment type="caution">
    <text evidence="10">The sequence shown here is derived from an EMBL/GenBank/DDBJ whole genome shotgun (WGS) entry which is preliminary data.</text>
</comment>
<dbReference type="InterPro" id="IPR001789">
    <property type="entry name" value="Sig_transdc_resp-reg_receiver"/>
</dbReference>